<gene>
    <name evidence="2" type="ORF">HJG59_000170</name>
</gene>
<feature type="transmembrane region" description="Helical" evidence="1">
    <location>
        <begin position="6"/>
        <end position="23"/>
    </location>
</feature>
<evidence type="ECO:0000313" key="2">
    <source>
        <dbReference type="EMBL" id="KAF6442995.1"/>
    </source>
</evidence>
<evidence type="ECO:0000256" key="1">
    <source>
        <dbReference type="SAM" id="Phobius"/>
    </source>
</evidence>
<dbReference type="AlphaFoldDB" id="A0A7J8F5X3"/>
<dbReference type="EMBL" id="JACASF010000012">
    <property type="protein sequence ID" value="KAF6442995.1"/>
    <property type="molecule type" value="Genomic_DNA"/>
</dbReference>
<keyword evidence="1" id="KW-0472">Membrane</keyword>
<sequence>MEEKLIGIFYWLVLIRILRLLLVKPLLDLLWKQTPQEYRLEERN</sequence>
<reference evidence="2 3" key="1">
    <citation type="journal article" date="2020" name="Nature">
        <title>Six reference-quality genomes reveal evolution of bat adaptations.</title>
        <authorList>
            <person name="Jebb D."/>
            <person name="Huang Z."/>
            <person name="Pippel M."/>
            <person name="Hughes G.M."/>
            <person name="Lavrichenko K."/>
            <person name="Devanna P."/>
            <person name="Winkler S."/>
            <person name="Jermiin L.S."/>
            <person name="Skirmuntt E.C."/>
            <person name="Katzourakis A."/>
            <person name="Burkitt-Gray L."/>
            <person name="Ray D.A."/>
            <person name="Sullivan K.A.M."/>
            <person name="Roscito J.G."/>
            <person name="Kirilenko B.M."/>
            <person name="Davalos L.M."/>
            <person name="Corthals A.P."/>
            <person name="Power M.L."/>
            <person name="Jones G."/>
            <person name="Ransome R.D."/>
            <person name="Dechmann D.K.N."/>
            <person name="Locatelli A.G."/>
            <person name="Puechmaille S.J."/>
            <person name="Fedrigo O."/>
            <person name="Jarvis E.D."/>
            <person name="Hiller M."/>
            <person name="Vernes S.C."/>
            <person name="Myers E.W."/>
            <person name="Teeling E.C."/>
        </authorList>
    </citation>
    <scope>NUCLEOTIDE SEQUENCE [LARGE SCALE GENOMIC DNA]</scope>
    <source>
        <strain evidence="2">MMolMol1</strain>
        <tissue evidence="2">Muscle</tissue>
    </source>
</reference>
<comment type="caution">
    <text evidence="2">The sequence shown here is derived from an EMBL/GenBank/DDBJ whole genome shotgun (WGS) entry which is preliminary data.</text>
</comment>
<keyword evidence="1" id="KW-0812">Transmembrane</keyword>
<protein>
    <submittedName>
        <fullName evidence="2">Acyl-CoA dehydrogenase medium chain</fullName>
    </submittedName>
</protein>
<accession>A0A7J8F5X3</accession>
<dbReference type="Proteomes" id="UP000550707">
    <property type="component" value="Unassembled WGS sequence"/>
</dbReference>
<proteinExistence type="predicted"/>
<keyword evidence="3" id="KW-1185">Reference proteome</keyword>
<keyword evidence="1" id="KW-1133">Transmembrane helix</keyword>
<organism evidence="2 3">
    <name type="scientific">Molossus molossus</name>
    <name type="common">Pallas' mastiff bat</name>
    <name type="synonym">Vespertilio molossus</name>
    <dbReference type="NCBI Taxonomy" id="27622"/>
    <lineage>
        <taxon>Eukaryota</taxon>
        <taxon>Metazoa</taxon>
        <taxon>Chordata</taxon>
        <taxon>Craniata</taxon>
        <taxon>Vertebrata</taxon>
        <taxon>Euteleostomi</taxon>
        <taxon>Mammalia</taxon>
        <taxon>Eutheria</taxon>
        <taxon>Laurasiatheria</taxon>
        <taxon>Chiroptera</taxon>
        <taxon>Yangochiroptera</taxon>
        <taxon>Molossidae</taxon>
        <taxon>Molossus</taxon>
    </lineage>
</organism>
<evidence type="ECO:0000313" key="3">
    <source>
        <dbReference type="Proteomes" id="UP000550707"/>
    </source>
</evidence>
<name>A0A7J8F5X3_MOLMO</name>